<dbReference type="PANTHER" id="PTHR30231:SF4">
    <property type="entry name" value="PROTEIN NEN2"/>
    <property type="match status" value="1"/>
</dbReference>
<evidence type="ECO:0000256" key="3">
    <source>
        <dbReference type="ARBA" id="ARBA00022839"/>
    </source>
</evidence>
<dbReference type="InterPro" id="IPR012337">
    <property type="entry name" value="RNaseH-like_sf"/>
</dbReference>
<dbReference type="GO" id="GO:0005829">
    <property type="term" value="C:cytosol"/>
    <property type="evidence" value="ECO:0007669"/>
    <property type="project" value="TreeGrafter"/>
</dbReference>
<evidence type="ECO:0000259" key="4">
    <source>
        <dbReference type="SMART" id="SM00479"/>
    </source>
</evidence>
<dbReference type="CDD" id="cd06127">
    <property type="entry name" value="DEDDh"/>
    <property type="match status" value="1"/>
</dbReference>
<dbReference type="EMBL" id="CP136594">
    <property type="protein sequence ID" value="WOE74940.1"/>
    <property type="molecule type" value="Genomic_DNA"/>
</dbReference>
<dbReference type="InterPro" id="IPR013520">
    <property type="entry name" value="Ribonucl_H"/>
</dbReference>
<dbReference type="Proteomes" id="UP001302429">
    <property type="component" value="Chromosome"/>
</dbReference>
<dbReference type="SMART" id="SM00479">
    <property type="entry name" value="EXOIII"/>
    <property type="match status" value="1"/>
</dbReference>
<dbReference type="GO" id="GO:0006259">
    <property type="term" value="P:DNA metabolic process"/>
    <property type="evidence" value="ECO:0007669"/>
    <property type="project" value="UniProtKB-ARBA"/>
</dbReference>
<name>A0AA97I159_9SPHN</name>
<dbReference type="Gene3D" id="3.30.420.10">
    <property type="entry name" value="Ribonuclease H-like superfamily/Ribonuclease H"/>
    <property type="match status" value="1"/>
</dbReference>
<dbReference type="PANTHER" id="PTHR30231">
    <property type="entry name" value="DNA POLYMERASE III SUBUNIT EPSILON"/>
    <property type="match status" value="1"/>
</dbReference>
<proteinExistence type="predicted"/>
<evidence type="ECO:0000313" key="5">
    <source>
        <dbReference type="EMBL" id="WOE74940.1"/>
    </source>
</evidence>
<gene>
    <name evidence="5" type="ORF">RB602_14035</name>
</gene>
<reference evidence="5 6" key="1">
    <citation type="submission" date="2023-10" db="EMBL/GenBank/DDBJ databases">
        <title>Complete genome sequence of a Sphingomonadaceae bacterium.</title>
        <authorList>
            <person name="Yan C."/>
        </authorList>
    </citation>
    <scope>NUCLEOTIDE SEQUENCE [LARGE SCALE GENOMIC DNA]</scope>
    <source>
        <strain evidence="5 6">SCSIO 66989</strain>
    </source>
</reference>
<evidence type="ECO:0000256" key="2">
    <source>
        <dbReference type="ARBA" id="ARBA00022801"/>
    </source>
</evidence>
<dbReference type="GO" id="GO:0008408">
    <property type="term" value="F:3'-5' exonuclease activity"/>
    <property type="evidence" value="ECO:0007669"/>
    <property type="project" value="TreeGrafter"/>
</dbReference>
<dbReference type="KEGG" id="acoa:RB602_14035"/>
<dbReference type="AlphaFoldDB" id="A0AA97I159"/>
<keyword evidence="2" id="KW-0378">Hydrolase</keyword>
<dbReference type="Pfam" id="PF00929">
    <property type="entry name" value="RNase_T"/>
    <property type="match status" value="1"/>
</dbReference>
<dbReference type="SUPFAM" id="SSF53098">
    <property type="entry name" value="Ribonuclease H-like"/>
    <property type="match status" value="1"/>
</dbReference>
<organism evidence="5 6">
    <name type="scientific">Alterisphingorhabdus coralli</name>
    <dbReference type="NCBI Taxonomy" id="3071408"/>
    <lineage>
        <taxon>Bacteria</taxon>
        <taxon>Pseudomonadati</taxon>
        <taxon>Pseudomonadota</taxon>
        <taxon>Alphaproteobacteria</taxon>
        <taxon>Sphingomonadales</taxon>
        <taxon>Sphingomonadaceae</taxon>
        <taxon>Alterisphingorhabdus (ex Yan et al. 2024)</taxon>
    </lineage>
</organism>
<evidence type="ECO:0000256" key="1">
    <source>
        <dbReference type="ARBA" id="ARBA00022722"/>
    </source>
</evidence>
<keyword evidence="1" id="KW-0540">Nuclease</keyword>
<dbReference type="InterPro" id="IPR036397">
    <property type="entry name" value="RNaseH_sf"/>
</dbReference>
<feature type="domain" description="Exonuclease" evidence="4">
    <location>
        <begin position="53"/>
        <end position="223"/>
    </location>
</feature>
<dbReference type="RefSeq" id="WP_317081404.1">
    <property type="nucleotide sequence ID" value="NZ_CP136594.1"/>
</dbReference>
<sequence length="235" mass="25321">MSLAGSLGLPGWLAEPLWQRQWKKVVAEAKGTAMQGYYAAPQLAPDTPLGDVSIIALDFESDGLAEDAALLEVGWVTLRSGGIALSGARRRRIHVTKGLEAKAVTIHQITDSAAAEGAPEAEVLGELLEALNGAVVLAHFAQIEAQFLNTACQRQFGVPFLGRFICTKHLEEHWFPKVRAADGLRLGKLRAQYGLPWYRAHDGLTDAIACAELFLAQLARKDAPSLTLGDVLCPM</sequence>
<keyword evidence="6" id="KW-1185">Reference proteome</keyword>
<protein>
    <submittedName>
        <fullName evidence="5">Exonuclease domain-containing protein</fullName>
    </submittedName>
</protein>
<keyword evidence="3 5" id="KW-0269">Exonuclease</keyword>
<dbReference type="GO" id="GO:0003676">
    <property type="term" value="F:nucleic acid binding"/>
    <property type="evidence" value="ECO:0007669"/>
    <property type="project" value="InterPro"/>
</dbReference>
<accession>A0AA97I159</accession>
<evidence type="ECO:0000313" key="6">
    <source>
        <dbReference type="Proteomes" id="UP001302429"/>
    </source>
</evidence>